<feature type="region of interest" description="Disordered" evidence="1">
    <location>
        <begin position="29"/>
        <end position="48"/>
    </location>
</feature>
<comment type="caution">
    <text evidence="2">The sequence shown here is derived from an EMBL/GenBank/DDBJ whole genome shotgun (WGS) entry which is preliminary data.</text>
</comment>
<dbReference type="EMBL" id="JXTC01000154">
    <property type="protein sequence ID" value="PON84972.1"/>
    <property type="molecule type" value="Genomic_DNA"/>
</dbReference>
<evidence type="ECO:0000256" key="1">
    <source>
        <dbReference type="SAM" id="MobiDB-lite"/>
    </source>
</evidence>
<reference evidence="3" key="1">
    <citation type="submission" date="2016-06" db="EMBL/GenBank/DDBJ databases">
        <title>Parallel loss of symbiosis genes in relatives of nitrogen-fixing non-legume Parasponia.</title>
        <authorList>
            <person name="Van Velzen R."/>
            <person name="Holmer R."/>
            <person name="Bu F."/>
            <person name="Rutten L."/>
            <person name="Van Zeijl A."/>
            <person name="Liu W."/>
            <person name="Santuari L."/>
            <person name="Cao Q."/>
            <person name="Sharma T."/>
            <person name="Shen D."/>
            <person name="Roswanjaya Y."/>
            <person name="Wardhani T."/>
            <person name="Kalhor M.S."/>
            <person name="Jansen J."/>
            <person name="Van den Hoogen J."/>
            <person name="Gungor B."/>
            <person name="Hartog M."/>
            <person name="Hontelez J."/>
            <person name="Verver J."/>
            <person name="Yang W.-C."/>
            <person name="Schijlen E."/>
            <person name="Repin R."/>
            <person name="Schilthuizen M."/>
            <person name="Schranz E."/>
            <person name="Heidstra R."/>
            <person name="Miyata K."/>
            <person name="Fedorova E."/>
            <person name="Kohlen W."/>
            <person name="Bisseling T."/>
            <person name="Smit S."/>
            <person name="Geurts R."/>
        </authorList>
    </citation>
    <scope>NUCLEOTIDE SEQUENCE [LARGE SCALE GENOMIC DNA]</scope>
    <source>
        <strain evidence="3">cv. RG33-2</strain>
    </source>
</reference>
<proteinExistence type="predicted"/>
<protein>
    <submittedName>
        <fullName evidence="2">Uncharacterized protein</fullName>
    </submittedName>
</protein>
<organism evidence="2 3">
    <name type="scientific">Trema orientale</name>
    <name type="common">Charcoal tree</name>
    <name type="synonym">Celtis orientalis</name>
    <dbReference type="NCBI Taxonomy" id="63057"/>
    <lineage>
        <taxon>Eukaryota</taxon>
        <taxon>Viridiplantae</taxon>
        <taxon>Streptophyta</taxon>
        <taxon>Embryophyta</taxon>
        <taxon>Tracheophyta</taxon>
        <taxon>Spermatophyta</taxon>
        <taxon>Magnoliopsida</taxon>
        <taxon>eudicotyledons</taxon>
        <taxon>Gunneridae</taxon>
        <taxon>Pentapetalae</taxon>
        <taxon>rosids</taxon>
        <taxon>fabids</taxon>
        <taxon>Rosales</taxon>
        <taxon>Cannabaceae</taxon>
        <taxon>Trema</taxon>
    </lineage>
</organism>
<accession>A0A2P5EHF7</accession>
<keyword evidence="3" id="KW-1185">Reference proteome</keyword>
<sequence>MRMFYLRNEDPSHYLRRCGLVSEPNNNNNNNCNKQLGRTSTRESPVRGIRKRRCGCSQRNFILDTPTGDKGRPRLSQLQLSVDANQRLCLKVWDLKDNNNNTHDAIAKAKPSPSPLPSLSLNLINHSVDKPSVNTSHGNQIFIIRNRNVYQYDVQRNTQTKVAEIHSDFDGEMPYFSVFPFVLPAVGACALVLNVSYCTDGIKLAACGAHDLANFGHSHHTPTDHFCCFPYMTRIVNTNSELHQMVSESYFIAEDVDKKTDELIMLIISKEGEHDFIKKFHRKADNLEKHQQDEKNAITKAMVKFCGFNSDQTSLQIDQELL</sequence>
<dbReference type="InParanoid" id="A0A2P5EHF7"/>
<evidence type="ECO:0000313" key="2">
    <source>
        <dbReference type="EMBL" id="PON84972.1"/>
    </source>
</evidence>
<evidence type="ECO:0000313" key="3">
    <source>
        <dbReference type="Proteomes" id="UP000237000"/>
    </source>
</evidence>
<dbReference type="AlphaFoldDB" id="A0A2P5EHF7"/>
<gene>
    <name evidence="2" type="ORF">TorRG33x02_192240</name>
</gene>
<dbReference type="Proteomes" id="UP000237000">
    <property type="component" value="Unassembled WGS sequence"/>
</dbReference>
<name>A0A2P5EHF7_TREOI</name>
<dbReference type="OrthoDB" id="625245at2759"/>